<dbReference type="InterPro" id="IPR044923">
    <property type="entry name" value="PolC_middle_finger_sf"/>
</dbReference>
<evidence type="ECO:0000256" key="14">
    <source>
        <dbReference type="SAM" id="MobiDB-lite"/>
    </source>
</evidence>
<dbReference type="NCBIfam" id="NF001688">
    <property type="entry name" value="PRK00448.1"/>
    <property type="match status" value="1"/>
</dbReference>
<evidence type="ECO:0000256" key="8">
    <source>
        <dbReference type="ARBA" id="ARBA00022801"/>
    </source>
</evidence>
<evidence type="ECO:0000256" key="13">
    <source>
        <dbReference type="HAMAP-Rule" id="MF_00356"/>
    </source>
</evidence>
<dbReference type="Pfam" id="PF17657">
    <property type="entry name" value="DNA_pol3_finger"/>
    <property type="match status" value="1"/>
</dbReference>
<comment type="catalytic activity">
    <reaction evidence="12 13">
        <text>DNA(n) + a 2'-deoxyribonucleoside 5'-triphosphate = DNA(n+1) + diphosphate</text>
        <dbReference type="Rhea" id="RHEA:22508"/>
        <dbReference type="Rhea" id="RHEA-COMP:17339"/>
        <dbReference type="Rhea" id="RHEA-COMP:17340"/>
        <dbReference type="ChEBI" id="CHEBI:33019"/>
        <dbReference type="ChEBI" id="CHEBI:61560"/>
        <dbReference type="ChEBI" id="CHEBI:173112"/>
        <dbReference type="EC" id="2.7.7.7"/>
    </reaction>
</comment>
<evidence type="ECO:0000256" key="11">
    <source>
        <dbReference type="ARBA" id="ARBA00025611"/>
    </source>
</evidence>
<dbReference type="Pfam" id="PF07733">
    <property type="entry name" value="DNA_pol3_alpha"/>
    <property type="match status" value="1"/>
</dbReference>
<feature type="region of interest" description="Disordered" evidence="14">
    <location>
        <begin position="172"/>
        <end position="196"/>
    </location>
</feature>
<keyword evidence="18" id="KW-1185">Reference proteome</keyword>
<feature type="domain" description="Polymerase/histidinol phosphatase N-terminal" evidence="16">
    <location>
        <begin position="322"/>
        <end position="389"/>
    </location>
</feature>
<evidence type="ECO:0000259" key="16">
    <source>
        <dbReference type="SMART" id="SM00481"/>
    </source>
</evidence>
<dbReference type="CDD" id="cd07435">
    <property type="entry name" value="PHP_PolIIIA_POLC"/>
    <property type="match status" value="1"/>
</dbReference>
<keyword evidence="8 13" id="KW-0378">Hydrolase</keyword>
<comment type="subcellular location">
    <subcellularLocation>
        <location evidence="2 13">Cytoplasm</location>
    </subcellularLocation>
</comment>
<dbReference type="InterPro" id="IPR012337">
    <property type="entry name" value="RNaseH-like_sf"/>
</dbReference>
<dbReference type="SMART" id="SM00481">
    <property type="entry name" value="POLIIIAc"/>
    <property type="match status" value="1"/>
</dbReference>
<dbReference type="PANTHER" id="PTHR32294">
    <property type="entry name" value="DNA POLYMERASE III SUBUNIT ALPHA"/>
    <property type="match status" value="1"/>
</dbReference>
<dbReference type="InterPro" id="IPR006054">
    <property type="entry name" value="DnaQ"/>
</dbReference>
<keyword evidence="10 13" id="KW-0239">DNA-directed DNA polymerase</keyword>
<dbReference type="Pfam" id="PF01336">
    <property type="entry name" value="tRNA_anti-codon"/>
    <property type="match status" value="1"/>
</dbReference>
<dbReference type="InterPro" id="IPR004365">
    <property type="entry name" value="NA-bd_OB_tRNA"/>
</dbReference>
<dbReference type="eggNOG" id="COG2176">
    <property type="taxonomic scope" value="Bacteria"/>
</dbReference>
<keyword evidence="3 13" id="KW-0963">Cytoplasm</keyword>
<dbReference type="Gene3D" id="1.10.150.870">
    <property type="match status" value="1"/>
</dbReference>
<dbReference type="RefSeq" id="WP_014356902.1">
    <property type="nucleotide sequence ID" value="NC_016894.1"/>
</dbReference>
<dbReference type="NCBIfam" id="TIGR00573">
    <property type="entry name" value="dnaq"/>
    <property type="match status" value="1"/>
</dbReference>
<feature type="compositionally biased region" description="Low complexity" evidence="14">
    <location>
        <begin position="179"/>
        <end position="190"/>
    </location>
</feature>
<dbReference type="NCBIfam" id="TIGR01405">
    <property type="entry name" value="polC_Gram_pos"/>
    <property type="match status" value="1"/>
</dbReference>
<dbReference type="PANTHER" id="PTHR32294:SF5">
    <property type="entry name" value="DNA POLYMERASE III POLC-TYPE"/>
    <property type="match status" value="1"/>
</dbReference>
<evidence type="ECO:0000256" key="9">
    <source>
        <dbReference type="ARBA" id="ARBA00022839"/>
    </source>
</evidence>
<comment type="function">
    <text evidence="1 13">Required for replicative DNA synthesis. This DNA polymerase also exhibits 3' to 5' exonuclease activity.</text>
</comment>
<proteinExistence type="inferred from homology"/>
<dbReference type="SMART" id="SM00479">
    <property type="entry name" value="EXOIII"/>
    <property type="match status" value="1"/>
</dbReference>
<dbReference type="InterPro" id="IPR040982">
    <property type="entry name" value="DNA_pol3_finger"/>
</dbReference>
<evidence type="ECO:0000256" key="6">
    <source>
        <dbReference type="ARBA" id="ARBA00022705"/>
    </source>
</evidence>
<dbReference type="InterPro" id="IPR013520">
    <property type="entry name" value="Ribonucl_H"/>
</dbReference>
<keyword evidence="5 13" id="KW-0548">Nucleotidyltransferase</keyword>
<evidence type="ECO:0000256" key="2">
    <source>
        <dbReference type="ARBA" id="ARBA00004496"/>
    </source>
</evidence>
<dbReference type="STRING" id="931626.Awo_c25450"/>
<evidence type="ECO:0000313" key="18">
    <source>
        <dbReference type="Proteomes" id="UP000007177"/>
    </source>
</evidence>
<dbReference type="EC" id="2.7.7.7" evidence="13"/>
<dbReference type="EMBL" id="CP002987">
    <property type="protein sequence ID" value="AFA49302.1"/>
    <property type="molecule type" value="Genomic_DNA"/>
</dbReference>
<evidence type="ECO:0000256" key="5">
    <source>
        <dbReference type="ARBA" id="ARBA00022695"/>
    </source>
</evidence>
<evidence type="ECO:0000256" key="7">
    <source>
        <dbReference type="ARBA" id="ARBA00022722"/>
    </source>
</evidence>
<dbReference type="CDD" id="cd06127">
    <property type="entry name" value="DEDDh"/>
    <property type="match status" value="1"/>
</dbReference>
<dbReference type="InterPro" id="IPR003141">
    <property type="entry name" value="Pol/His_phosphatase_N"/>
</dbReference>
<sequence>MSIITRRQERYQKIIADYHLITESIKINSSKEELIFKFSTPQKQTDTEFINREMQEIFDYAQSLQVEVAPLKYKNGEQLLATDSQGVSQLLMGINQKIANILLINTLMAENNTFYVRGRSTGELDGEALAIFASRFKRLIAEHYGVAAELVVRFTDTESVTEKSQQDLEKRLANIKPVTSNNNANSTSSAKLPKAEKPGDVVFGKKITKPAEWLKFVDFSINGESEGKSLVIRGWVFGINTRALKNNKTLLTFNITDNTNSITCKIFTDKEEIVESIKEGNWYLLEGKINYDDYSQEMMFYPRNINLSKETIRTDDAPIKRIELHLHSQFSSMDAVSKVDKIMKQASDFGHDTIGITDHGVLQAYPEMMELGRKKKIKVLYGVEGYLVEDQLNMVFGDQDQDFCGEFTFFDLETTGLIPGNHKIIEIAAVKIKNKQIIDSFSTLVNPHCEIPAFITNLTNITNQMVTEGMEERDAIEKFLEFSGDTILVAHNAPFDMSFFTKALADHQISRVNTAVDTLAMSRSLLTQITKHTLKKLCSFFKIDIHNHHRALDDAAASAKVFVKLLDLAEKKGCTSIQTLNDTLSSRERSIRLNPVNHIIIYAKNQAGIKDLYRLVSESHLNYFYKKPRIPKSLLAESRENLLLGSACEAGELFTAMLHNKSQEEIQQIASFYDYLEVQPLGNNQYLVDNNSVPDQEALKTLNKRIINLAKDLNKPVVATGDVHFVNKEDSLYREILFTGQGYKDASKQPPLYYRTTQEMLDEFDYLDEATAREIVIDNPRKISEMIEAVLPIPDGTYPPVIEGSDDEIREMVEDRAKELFGHPLPEIVEKRIKKELDSIIGNGYSVLYLIAQKLVHHSMEDGYLVGSRGSVGSSFVATLCGITEVNPLAPHYRCPNCKYSKFFDSNEVGVGPDLKDATCPHCHTKLEKDGFDIPFETFLGFEGDKEPDIDLNFSGENQAEAHRYTEVLFGKGKVFRAGTISTIAEKTAFGFVKNYYDEKEIKPTRAELERVIQCCAGVKKTTGQHPGGIMVVPTYKDIYDFCPVQRPADDTESDTVTTHFAYESISGRLLKLDILGHDDPTMLKMLKDFTGIDPVGIPLDDEKTMSLFTSTKALDFKDNDFESPLGVCGIPEFGTSFVREMLLDTKPTAFSDLIRISGLSHGTDVWLNNAQDLIRDKKATIKEAICTRDDIMIYLIYAGLEAKTSFTIMEAVRKGKGLKPEWEETMRKNKVPEWYIDSCKKIKYMFPKAHAAAYVTMAFRIAWYKVYYPQAYYATYFSVRASEFDAQLISQGKNGVVERMNQIKELGTKASNKEKSLLTVLEIAHEMMCRGYTFKNVDVYESHYNQFRIIGDALLPPLNALEGIGDKAAQRIFEEAQLRPYMSREDLQTRTKVSKSVIETLEKQGCLNQLPASNQITFF</sequence>
<keyword evidence="9 13" id="KW-0269">Exonuclease</keyword>
<dbReference type="SUPFAM" id="SSF160975">
    <property type="entry name" value="AF1531-like"/>
    <property type="match status" value="1"/>
</dbReference>
<dbReference type="Proteomes" id="UP000007177">
    <property type="component" value="Chromosome"/>
</dbReference>
<reference evidence="18" key="1">
    <citation type="submission" date="2011-07" db="EMBL/GenBank/DDBJ databases">
        <title>Complete genome sequence of Acetobacterium woodii.</title>
        <authorList>
            <person name="Poehlein A."/>
            <person name="Schmidt S."/>
            <person name="Kaster A.-K."/>
            <person name="Goenrich M."/>
            <person name="Vollmers J."/>
            <person name="Thuermer A."/>
            <person name="Gottschalk G."/>
            <person name="Thauer R.K."/>
            <person name="Daniel R."/>
            <person name="Mueller V."/>
        </authorList>
    </citation>
    <scope>NUCLEOTIDE SEQUENCE [LARGE SCALE GENOMIC DNA]</scope>
    <source>
        <strain evidence="18">ATCC 29683 / DSM 1030 / JCM 2381 / KCTC 1655 / WB1</strain>
    </source>
</reference>
<dbReference type="InterPro" id="IPR006308">
    <property type="entry name" value="Pol_III_a_PolC-type_gram_pos"/>
</dbReference>
<comment type="function">
    <text evidence="11">DNA polymerase III is a complex, multichain enzyme responsible for most of the replicative synthesis in bacteria. This DNA polymerase also exhibits 3' to 5' exonuclease activity. The alpha chain is the DNA polymerase.</text>
</comment>
<evidence type="ECO:0000259" key="15">
    <source>
        <dbReference type="SMART" id="SM00479"/>
    </source>
</evidence>
<dbReference type="Gene3D" id="1.10.150.700">
    <property type="entry name" value="PolC, middle finger domain"/>
    <property type="match status" value="1"/>
</dbReference>
<dbReference type="GO" id="GO:0003887">
    <property type="term" value="F:DNA-directed DNA polymerase activity"/>
    <property type="evidence" value="ECO:0007669"/>
    <property type="project" value="UniProtKB-UniRule"/>
</dbReference>
<evidence type="ECO:0000256" key="3">
    <source>
        <dbReference type="ARBA" id="ARBA00022490"/>
    </source>
</evidence>
<dbReference type="Pfam" id="PF14579">
    <property type="entry name" value="HHH_6"/>
    <property type="match status" value="1"/>
</dbReference>
<dbReference type="InterPro" id="IPR011708">
    <property type="entry name" value="DNA_pol3_alpha_NTPase_dom"/>
</dbReference>
<dbReference type="Pfam" id="PF02811">
    <property type="entry name" value="PHP"/>
    <property type="match status" value="1"/>
</dbReference>
<dbReference type="Pfam" id="PF00929">
    <property type="entry name" value="RNase_T"/>
    <property type="match status" value="1"/>
</dbReference>
<dbReference type="CDD" id="cd04484">
    <property type="entry name" value="polC_OBF"/>
    <property type="match status" value="1"/>
</dbReference>
<dbReference type="Gene3D" id="3.30.1900.20">
    <property type="match status" value="2"/>
</dbReference>
<dbReference type="Gene3D" id="3.20.20.140">
    <property type="entry name" value="Metal-dependent hydrolases"/>
    <property type="match status" value="2"/>
</dbReference>
<keyword evidence="6 13" id="KW-0235">DNA replication</keyword>
<evidence type="ECO:0000256" key="12">
    <source>
        <dbReference type="ARBA" id="ARBA00049244"/>
    </source>
</evidence>
<dbReference type="GO" id="GO:0006261">
    <property type="term" value="P:DNA-templated DNA replication"/>
    <property type="evidence" value="ECO:0007669"/>
    <property type="project" value="UniProtKB-UniRule"/>
</dbReference>
<gene>
    <name evidence="17" type="primary">polC2</name>
    <name evidence="13" type="synonym">polC</name>
    <name evidence="17" type="ordered locus">Awo_c25450</name>
</gene>
<protein>
    <recommendedName>
        <fullName evidence="13">DNA polymerase III PolC-type</fullName>
        <shortName evidence="13">PolIII</shortName>
        <ecNumber evidence="13">2.7.7.7</ecNumber>
    </recommendedName>
</protein>
<dbReference type="InterPro" id="IPR012340">
    <property type="entry name" value="NA-bd_OB-fold"/>
</dbReference>
<dbReference type="KEGG" id="awo:Awo_c25450"/>
<keyword evidence="4 13" id="KW-0808">Transferase</keyword>
<dbReference type="HOGENOM" id="CLU_003297_2_0_9"/>
<dbReference type="InterPro" id="IPR004013">
    <property type="entry name" value="PHP_dom"/>
</dbReference>
<name>H6LE69_ACEWD</name>
<evidence type="ECO:0000313" key="17">
    <source>
        <dbReference type="EMBL" id="AFA49302.1"/>
    </source>
</evidence>
<dbReference type="GO" id="GO:0005737">
    <property type="term" value="C:cytoplasm"/>
    <property type="evidence" value="ECO:0007669"/>
    <property type="project" value="UniProtKB-SubCell"/>
</dbReference>
<evidence type="ECO:0000256" key="1">
    <source>
        <dbReference type="ARBA" id="ARBA00003452"/>
    </source>
</evidence>
<dbReference type="InterPro" id="IPR004805">
    <property type="entry name" value="DnaE2/DnaE/PolC"/>
</dbReference>
<feature type="domain" description="Exonuclease" evidence="15">
    <location>
        <begin position="406"/>
        <end position="571"/>
    </location>
</feature>
<evidence type="ECO:0000256" key="4">
    <source>
        <dbReference type="ARBA" id="ARBA00022679"/>
    </source>
</evidence>
<dbReference type="InterPro" id="IPR029460">
    <property type="entry name" value="DNAPol_HHH"/>
</dbReference>
<dbReference type="InterPro" id="IPR036397">
    <property type="entry name" value="RNaseH_sf"/>
</dbReference>
<dbReference type="CDD" id="cd07432">
    <property type="entry name" value="PHP_HisPPase"/>
    <property type="match status" value="1"/>
</dbReference>
<reference evidence="17 18" key="2">
    <citation type="journal article" date="2012" name="PLoS ONE">
        <title>An ancient pathway combining carbon dioxide fixation with the generation and utilization of a sodium ion gradient for ATP synthesis.</title>
        <authorList>
            <person name="Poehlein A."/>
            <person name="Schmidt S."/>
            <person name="Kaster A.K."/>
            <person name="Goenrich M."/>
            <person name="Vollmers J."/>
            <person name="Thurmer A."/>
            <person name="Bertsch J."/>
            <person name="Schuchmann K."/>
            <person name="Voigt B."/>
            <person name="Hecker M."/>
            <person name="Daniel R."/>
            <person name="Thauer R.K."/>
            <person name="Gottschalk G."/>
            <person name="Muller V."/>
        </authorList>
    </citation>
    <scope>NUCLEOTIDE SEQUENCE [LARGE SCALE GENOMIC DNA]</scope>
    <source>
        <strain evidence="18">ATCC 29683 / DSM 1030 / JCM 2381 / KCTC 1655 / WB1</strain>
    </source>
</reference>
<dbReference type="Gene3D" id="6.10.140.1510">
    <property type="match status" value="1"/>
</dbReference>
<dbReference type="GO" id="GO:0008408">
    <property type="term" value="F:3'-5' exonuclease activity"/>
    <property type="evidence" value="ECO:0007669"/>
    <property type="project" value="UniProtKB-UniRule"/>
</dbReference>
<dbReference type="SUPFAM" id="SSF53098">
    <property type="entry name" value="Ribonuclease H-like"/>
    <property type="match status" value="1"/>
</dbReference>
<organism evidence="17 18">
    <name type="scientific">Acetobacterium woodii (strain ATCC 29683 / DSM 1030 / JCM 2381 / KCTC 1655 / WB1)</name>
    <dbReference type="NCBI Taxonomy" id="931626"/>
    <lineage>
        <taxon>Bacteria</taxon>
        <taxon>Bacillati</taxon>
        <taxon>Bacillota</taxon>
        <taxon>Clostridia</taxon>
        <taxon>Eubacteriales</taxon>
        <taxon>Eubacteriaceae</taxon>
        <taxon>Acetobacterium</taxon>
    </lineage>
</organism>
<accession>H6LE69</accession>
<comment type="similarity">
    <text evidence="13">Belongs to the DNA polymerase type-C family. PolC subfamily.</text>
</comment>
<dbReference type="Gene3D" id="3.30.420.10">
    <property type="entry name" value="Ribonuclease H-like superfamily/Ribonuclease H"/>
    <property type="match status" value="1"/>
</dbReference>
<dbReference type="GO" id="GO:0003677">
    <property type="term" value="F:DNA binding"/>
    <property type="evidence" value="ECO:0007669"/>
    <property type="project" value="UniProtKB-UniRule"/>
</dbReference>
<dbReference type="FunFam" id="3.30.420.10:FF:000045">
    <property type="entry name" value="3'-5' exonuclease DinG"/>
    <property type="match status" value="1"/>
</dbReference>
<dbReference type="Gene3D" id="2.40.50.140">
    <property type="entry name" value="Nucleic acid-binding proteins"/>
    <property type="match status" value="1"/>
</dbReference>
<dbReference type="HAMAP" id="MF_00356">
    <property type="entry name" value="DNApol_PolC"/>
    <property type="match status" value="1"/>
</dbReference>
<keyword evidence="7 13" id="KW-0540">Nuclease</keyword>
<evidence type="ECO:0000256" key="10">
    <source>
        <dbReference type="ARBA" id="ARBA00022932"/>
    </source>
</evidence>